<keyword evidence="3" id="KW-0963">Cytoplasm</keyword>
<dbReference type="EMBL" id="CACSIP010000001">
    <property type="protein sequence ID" value="CAA0082550.1"/>
    <property type="molecule type" value="Genomic_DNA"/>
</dbReference>
<name>A0A5S9MYU3_MYCVN</name>
<protein>
    <recommendedName>
        <fullName evidence="7">ESX secretion-associated protein EspG</fullName>
    </recommendedName>
</protein>
<dbReference type="GO" id="GO:0005737">
    <property type="term" value="C:cytoplasm"/>
    <property type="evidence" value="ECO:0007669"/>
    <property type="project" value="UniProtKB-SubCell"/>
</dbReference>
<evidence type="ECO:0000313" key="5">
    <source>
        <dbReference type="EMBL" id="CAA0082550.1"/>
    </source>
</evidence>
<evidence type="ECO:0008006" key="7">
    <source>
        <dbReference type="Google" id="ProtNLM"/>
    </source>
</evidence>
<organism evidence="5 6">
    <name type="scientific">Mycolicibacterium vanbaalenii</name>
    <name type="common">Mycobacterium vanbaalenii</name>
    <dbReference type="NCBI Taxonomy" id="110539"/>
    <lineage>
        <taxon>Bacteria</taxon>
        <taxon>Bacillati</taxon>
        <taxon>Actinomycetota</taxon>
        <taxon>Actinomycetes</taxon>
        <taxon>Mycobacteriales</taxon>
        <taxon>Mycobacteriaceae</taxon>
        <taxon>Mycolicibacterium</taxon>
    </lineage>
</organism>
<comment type="subcellular location">
    <subcellularLocation>
        <location evidence="1">Cytoplasm</location>
    </subcellularLocation>
</comment>
<evidence type="ECO:0000256" key="4">
    <source>
        <dbReference type="ARBA" id="ARBA00023186"/>
    </source>
</evidence>
<dbReference type="InterPro" id="IPR025734">
    <property type="entry name" value="EspG"/>
</dbReference>
<dbReference type="Proteomes" id="UP000430146">
    <property type="component" value="Unassembled WGS sequence"/>
</dbReference>
<gene>
    <name evidence="5" type="ORF">AELLOGFF_00469</name>
</gene>
<evidence type="ECO:0000256" key="1">
    <source>
        <dbReference type="ARBA" id="ARBA00004496"/>
    </source>
</evidence>
<dbReference type="OrthoDB" id="4375220at2"/>
<comment type="similarity">
    <text evidence="2">Belongs to the EspG family.</text>
</comment>
<dbReference type="Pfam" id="PF14011">
    <property type="entry name" value="ESX-1_EspG"/>
    <property type="match status" value="1"/>
</dbReference>
<accession>A0A5S9MYU3</accession>
<evidence type="ECO:0000256" key="3">
    <source>
        <dbReference type="ARBA" id="ARBA00022490"/>
    </source>
</evidence>
<dbReference type="AlphaFoldDB" id="A0A5S9MYU3"/>
<keyword evidence="4" id="KW-0143">Chaperone</keyword>
<evidence type="ECO:0000256" key="2">
    <source>
        <dbReference type="ARBA" id="ARBA00006411"/>
    </source>
</evidence>
<proteinExistence type="inferred from homology"/>
<keyword evidence="6" id="KW-1185">Reference proteome</keyword>
<reference evidence="5 6" key="1">
    <citation type="submission" date="2019-11" db="EMBL/GenBank/DDBJ databases">
        <authorList>
            <person name="Holert J."/>
        </authorList>
    </citation>
    <scope>NUCLEOTIDE SEQUENCE [LARGE SCALE GENOMIC DNA]</scope>
    <source>
        <strain evidence="5">BC8_1</strain>
    </source>
</reference>
<sequence>MTDGVSIAATPVDTVAVVDLESACALFGREAPPYPLGRSRPVGSVWLATRAGEPVADRIAAGDLPGVRSWVEALVRSDVCVECRVTHSDADTPDVRLHALRGGESGFVARQTRDQDGVDVVDIYSVAPDALATAIAESVGLVGAGAHPRIVVAAGESRLPTMPETAEEYDDLGFPVQRADPDESPARMIDGSEVVATGTVQTRHEPARRWGTDPQRRMLQWVQISGDGDYIYEFDGHAEPLSRDMLRGFIEGFIADDMEAARAHRGLM</sequence>
<evidence type="ECO:0000313" key="6">
    <source>
        <dbReference type="Proteomes" id="UP000430146"/>
    </source>
</evidence>
<dbReference type="RefSeq" id="WP_159228735.1">
    <property type="nucleotide sequence ID" value="NZ_CACSIP010000001.1"/>
</dbReference>